<sequence>MATRERHAVGTTLPGVVPFDPPALTRLSWELGSRVIDDEASARVGRWECVGSSWSLSVFRVTSETVVVRVRTPIGRQRFYGAAWMDLESDLSKLDAAPSWERSR</sequence>
<reference evidence="1 2" key="1">
    <citation type="submission" date="2018-07" db="EMBL/GenBank/DDBJ databases">
        <title>Genome sequences of Haloplanus salinus JCM 18368T.</title>
        <authorList>
            <person name="Kim Y.B."/>
            <person name="Roh S.W."/>
        </authorList>
    </citation>
    <scope>NUCLEOTIDE SEQUENCE [LARGE SCALE GENOMIC DNA]</scope>
    <source>
        <strain evidence="1 2">JCM 18368</strain>
    </source>
</reference>
<dbReference type="RefSeq" id="WP_114447847.1">
    <property type="nucleotide sequence ID" value="NZ_QPHM01000001.1"/>
</dbReference>
<protein>
    <submittedName>
        <fullName evidence="1">Uncharacterized protein</fullName>
    </submittedName>
</protein>
<name>A0A368N7X7_9EURY</name>
<organism evidence="1 2">
    <name type="scientific">Haloplanus salinus</name>
    <dbReference type="NCBI Taxonomy" id="1126245"/>
    <lineage>
        <taxon>Archaea</taxon>
        <taxon>Methanobacteriati</taxon>
        <taxon>Methanobacteriota</taxon>
        <taxon>Stenosarchaea group</taxon>
        <taxon>Halobacteria</taxon>
        <taxon>Halobacteriales</taxon>
        <taxon>Haloferacaceae</taxon>
        <taxon>Haloplanus</taxon>
    </lineage>
</organism>
<evidence type="ECO:0000313" key="1">
    <source>
        <dbReference type="EMBL" id="RCU46296.1"/>
    </source>
</evidence>
<keyword evidence="2" id="KW-1185">Reference proteome</keyword>
<dbReference type="EMBL" id="QPHM01000001">
    <property type="protein sequence ID" value="RCU46296.1"/>
    <property type="molecule type" value="Genomic_DNA"/>
</dbReference>
<evidence type="ECO:0000313" key="2">
    <source>
        <dbReference type="Proteomes" id="UP000252189"/>
    </source>
</evidence>
<accession>A0A368N7X7</accession>
<comment type="caution">
    <text evidence="1">The sequence shown here is derived from an EMBL/GenBank/DDBJ whole genome shotgun (WGS) entry which is preliminary data.</text>
</comment>
<proteinExistence type="predicted"/>
<gene>
    <name evidence="1" type="ORF">DU504_02635</name>
</gene>
<dbReference type="Proteomes" id="UP000252189">
    <property type="component" value="Unassembled WGS sequence"/>
</dbReference>
<dbReference type="AlphaFoldDB" id="A0A368N7X7"/>